<dbReference type="GO" id="GO:0006629">
    <property type="term" value="P:lipid metabolic process"/>
    <property type="evidence" value="ECO:0007669"/>
    <property type="project" value="InterPro"/>
</dbReference>
<keyword evidence="1" id="KW-0812">Transmembrane</keyword>
<name>A0A0D7B4I4_9AGAR</name>
<sequence>MKKDVVEQEKYLVPNFSVKDLLSTIPAHCFKRSIARSFSYVFWDLFVLGALWKTTSIADTYIDPSVIALPHPLLYPAARFALWAFYSFWAGLWGTGIWILAHECGHGAFSESKKLNTVVGWVLHSSLGVPYQAWRISHSKHHAATGHAALDQVYVPRTRSELGLPPHNPEREGGDLFGTHVVDEARQEFWEAVGITPLGTIFGMAKYLLIGWPAYLLFNSAGQHKYPSGTNHYNPSSAIFGPEHFSQIVWSDIGSALWLAAISAGIQEWGFMTVFRVYLVPYLWVNHWIIMITFLQHTDPWLPHYRAGAYTFPRGALSTVDRSLLGDFGGIMAWIGAHSTHGISETHILHHVCAKVPHYNAWEASEALKKKLTDAGINHLDGNPVGWKEMYHVFKECRFIEDEGTVVFYKNGYGEAKIRPVFKEEESASDSGVELDK</sequence>
<evidence type="ECO:0000259" key="2">
    <source>
        <dbReference type="Pfam" id="PF00487"/>
    </source>
</evidence>
<reference evidence="3 4" key="1">
    <citation type="journal article" date="2015" name="Fungal Genet. Biol.">
        <title>Evolution of novel wood decay mechanisms in Agaricales revealed by the genome sequences of Fistulina hepatica and Cylindrobasidium torrendii.</title>
        <authorList>
            <person name="Floudas D."/>
            <person name="Held B.W."/>
            <person name="Riley R."/>
            <person name="Nagy L.G."/>
            <person name="Koehler G."/>
            <person name="Ransdell A.S."/>
            <person name="Younus H."/>
            <person name="Chow J."/>
            <person name="Chiniquy J."/>
            <person name="Lipzen A."/>
            <person name="Tritt A."/>
            <person name="Sun H."/>
            <person name="Haridas S."/>
            <person name="LaButti K."/>
            <person name="Ohm R.A."/>
            <person name="Kues U."/>
            <person name="Blanchette R.A."/>
            <person name="Grigoriev I.V."/>
            <person name="Minto R.E."/>
            <person name="Hibbett D.S."/>
        </authorList>
    </citation>
    <scope>NUCLEOTIDE SEQUENCE [LARGE SCALE GENOMIC DNA]</scope>
    <source>
        <strain evidence="3 4">FP15055 ss-10</strain>
    </source>
</reference>
<accession>A0A0D7B4I4</accession>
<protein>
    <recommendedName>
        <fullName evidence="2">Fatty acid desaturase domain-containing protein</fullName>
    </recommendedName>
</protein>
<evidence type="ECO:0000313" key="3">
    <source>
        <dbReference type="EMBL" id="KIY65478.1"/>
    </source>
</evidence>
<keyword evidence="1" id="KW-1133">Transmembrane helix</keyword>
<feature type="transmembrane region" description="Helical" evidence="1">
    <location>
        <begin position="80"/>
        <end position="101"/>
    </location>
</feature>
<organism evidence="3 4">
    <name type="scientific">Cylindrobasidium torrendii FP15055 ss-10</name>
    <dbReference type="NCBI Taxonomy" id="1314674"/>
    <lineage>
        <taxon>Eukaryota</taxon>
        <taxon>Fungi</taxon>
        <taxon>Dikarya</taxon>
        <taxon>Basidiomycota</taxon>
        <taxon>Agaricomycotina</taxon>
        <taxon>Agaricomycetes</taxon>
        <taxon>Agaricomycetidae</taxon>
        <taxon>Agaricales</taxon>
        <taxon>Marasmiineae</taxon>
        <taxon>Physalacriaceae</taxon>
        <taxon>Cylindrobasidium</taxon>
    </lineage>
</organism>
<dbReference type="OrthoDB" id="1461976at2759"/>
<dbReference type="InterPro" id="IPR005804">
    <property type="entry name" value="FA_desaturase_dom"/>
</dbReference>
<dbReference type="InterPro" id="IPR012171">
    <property type="entry name" value="Fatty_acid_desaturase"/>
</dbReference>
<proteinExistence type="predicted"/>
<feature type="domain" description="Fatty acid desaturase" evidence="2">
    <location>
        <begin position="82"/>
        <end position="377"/>
    </location>
</feature>
<dbReference type="GO" id="GO:0016491">
    <property type="term" value="F:oxidoreductase activity"/>
    <property type="evidence" value="ECO:0007669"/>
    <property type="project" value="InterPro"/>
</dbReference>
<dbReference type="AlphaFoldDB" id="A0A0D7B4I4"/>
<dbReference type="PANTHER" id="PTHR32100">
    <property type="entry name" value="OMEGA-6 FATTY ACID DESATURASE, CHLOROPLASTIC"/>
    <property type="match status" value="1"/>
</dbReference>
<dbReference type="EMBL" id="KN880589">
    <property type="protein sequence ID" value="KIY65478.1"/>
    <property type="molecule type" value="Genomic_DNA"/>
</dbReference>
<evidence type="ECO:0000313" key="4">
    <source>
        <dbReference type="Proteomes" id="UP000054007"/>
    </source>
</evidence>
<dbReference type="Pfam" id="PF00487">
    <property type="entry name" value="FA_desaturase"/>
    <property type="match status" value="1"/>
</dbReference>
<dbReference type="CDD" id="cd03507">
    <property type="entry name" value="Delta12-FADS-like"/>
    <property type="match status" value="1"/>
</dbReference>
<keyword evidence="4" id="KW-1185">Reference proteome</keyword>
<keyword evidence="1" id="KW-0472">Membrane</keyword>
<gene>
    <name evidence="3" type="ORF">CYLTODRAFT_492309</name>
</gene>
<dbReference type="STRING" id="1314674.A0A0D7B4I4"/>
<dbReference type="Proteomes" id="UP000054007">
    <property type="component" value="Unassembled WGS sequence"/>
</dbReference>
<evidence type="ECO:0000256" key="1">
    <source>
        <dbReference type="SAM" id="Phobius"/>
    </source>
</evidence>